<sequence>MTPHRPLLALAATLLAGASAFGYYVTLEEGHKPGYKDTPFLPGNKWRVHDADRPHPPVVTPGAAVGQAPSDAVVLFDGKDLSKWRGDHGDPTWDVVDGAIVAKGGSGSLVTREEFGDAQIHVEWTAPNPPKGSDQGRGNSGVLIFGRYEIQVLDNYKNLTYADGHAGAVYGQHPPLVNALRPPGEWQSYDILFTAPKFKDDGQVETPAYVTILVNGVVVQNHAEILGSVAFRDLGRYQKHGPKGPILLQDHGNPVRFRNIWVRPIGSES</sequence>
<dbReference type="Gene3D" id="2.60.120.560">
    <property type="entry name" value="Exo-inulinase, domain 1"/>
    <property type="match status" value="1"/>
</dbReference>
<gene>
    <name evidence="3" type="ORF">PZE19_13765</name>
</gene>
<evidence type="ECO:0000313" key="3">
    <source>
        <dbReference type="EMBL" id="MDG3004848.1"/>
    </source>
</evidence>
<feature type="signal peptide" evidence="1">
    <location>
        <begin position="1"/>
        <end position="22"/>
    </location>
</feature>
<dbReference type="Proteomes" id="UP001216907">
    <property type="component" value="Unassembled WGS sequence"/>
</dbReference>
<proteinExistence type="predicted"/>
<dbReference type="Pfam" id="PF06439">
    <property type="entry name" value="3keto-disac_hyd"/>
    <property type="match status" value="1"/>
</dbReference>
<keyword evidence="1" id="KW-0732">Signal</keyword>
<evidence type="ECO:0000259" key="2">
    <source>
        <dbReference type="Pfam" id="PF06439"/>
    </source>
</evidence>
<protein>
    <submittedName>
        <fullName evidence="3">DUF1080 domain-containing protein</fullName>
    </submittedName>
</protein>
<dbReference type="EMBL" id="JARRAG010000002">
    <property type="protein sequence ID" value="MDG3004848.1"/>
    <property type="molecule type" value="Genomic_DNA"/>
</dbReference>
<reference evidence="3 4" key="1">
    <citation type="submission" date="2023-03" db="EMBL/GenBank/DDBJ databases">
        <title>Paludisphaera mucosa sp. nov. a novel planctomycete from northern fen.</title>
        <authorList>
            <person name="Ivanova A."/>
        </authorList>
    </citation>
    <scope>NUCLEOTIDE SEQUENCE [LARGE SCALE GENOMIC DNA]</scope>
    <source>
        <strain evidence="3 4">Pla2</strain>
    </source>
</reference>
<feature type="chain" id="PRO_5047256090" evidence="1">
    <location>
        <begin position="23"/>
        <end position="269"/>
    </location>
</feature>
<organism evidence="3 4">
    <name type="scientific">Paludisphaera mucosa</name>
    <dbReference type="NCBI Taxonomy" id="3030827"/>
    <lineage>
        <taxon>Bacteria</taxon>
        <taxon>Pseudomonadati</taxon>
        <taxon>Planctomycetota</taxon>
        <taxon>Planctomycetia</taxon>
        <taxon>Isosphaerales</taxon>
        <taxon>Isosphaeraceae</taxon>
        <taxon>Paludisphaera</taxon>
    </lineage>
</organism>
<dbReference type="RefSeq" id="WP_277861199.1">
    <property type="nucleotide sequence ID" value="NZ_JARRAG010000002.1"/>
</dbReference>
<keyword evidence="4" id="KW-1185">Reference proteome</keyword>
<feature type="domain" description="3-keto-alpha-glucoside-1,2-lyase/3-keto-2-hydroxy-glucal hydratase" evidence="2">
    <location>
        <begin position="72"/>
        <end position="263"/>
    </location>
</feature>
<evidence type="ECO:0000256" key="1">
    <source>
        <dbReference type="SAM" id="SignalP"/>
    </source>
</evidence>
<comment type="caution">
    <text evidence="3">The sequence shown here is derived from an EMBL/GenBank/DDBJ whole genome shotgun (WGS) entry which is preliminary data.</text>
</comment>
<accession>A0ABT6FB85</accession>
<dbReference type="InterPro" id="IPR010496">
    <property type="entry name" value="AL/BT2_dom"/>
</dbReference>
<name>A0ABT6FB85_9BACT</name>
<evidence type="ECO:0000313" key="4">
    <source>
        <dbReference type="Proteomes" id="UP001216907"/>
    </source>
</evidence>